<evidence type="ECO:0000256" key="1">
    <source>
        <dbReference type="SAM" id="Phobius"/>
    </source>
</evidence>
<feature type="transmembrane region" description="Helical" evidence="1">
    <location>
        <begin position="56"/>
        <end position="74"/>
    </location>
</feature>
<feature type="transmembrane region" description="Helical" evidence="1">
    <location>
        <begin position="7"/>
        <end position="27"/>
    </location>
</feature>
<dbReference type="AlphaFoldDB" id="A0A315ZIP1"/>
<dbReference type="OrthoDB" id="1123380at2"/>
<evidence type="ECO:0000259" key="2">
    <source>
        <dbReference type="Pfam" id="PF13185"/>
    </source>
</evidence>
<dbReference type="SUPFAM" id="SSF55781">
    <property type="entry name" value="GAF domain-like"/>
    <property type="match status" value="1"/>
</dbReference>
<keyword evidence="1" id="KW-0472">Membrane</keyword>
<feature type="domain" description="GAF" evidence="2">
    <location>
        <begin position="128"/>
        <end position="260"/>
    </location>
</feature>
<dbReference type="EMBL" id="QGDO01000001">
    <property type="protein sequence ID" value="PWJ44688.1"/>
    <property type="molecule type" value="Genomic_DNA"/>
</dbReference>
<dbReference type="Pfam" id="PF13185">
    <property type="entry name" value="GAF_2"/>
    <property type="match status" value="1"/>
</dbReference>
<sequence>MKRKQFWIGMLSLLFALLSTYLTFQFFSFPENVLQEVNITNHSTIEKVNNIFRFDFYLLTIDALLLLILLYILFSASMSLKKTEIIYIPKYYGKADIEKYQHKEQPLDRKIDTFKNEIEDLDQSLPSEDQLQNILTQICHFNDAVSGAFYQAQNNDKRLVRFMCGFAFSIPDSQSLTFEFGEGLVGQCAKSKRPIHLKNISTEYFKIISGLGSHSPSNLLILPILDQEEKTLGVLELAFFNELSDENIEFIKICASIMAEKLEADFTNSLD</sequence>
<reference evidence="3 4" key="1">
    <citation type="submission" date="2018-03" db="EMBL/GenBank/DDBJ databases">
        <title>Genomic Encyclopedia of Archaeal and Bacterial Type Strains, Phase II (KMG-II): from individual species to whole genera.</title>
        <authorList>
            <person name="Goeker M."/>
        </authorList>
    </citation>
    <scope>NUCLEOTIDE SEQUENCE [LARGE SCALE GENOMIC DNA]</scope>
    <source>
        <strain evidence="3 4">DSM 28229</strain>
    </source>
</reference>
<keyword evidence="1" id="KW-1133">Transmembrane helix</keyword>
<evidence type="ECO:0000313" key="3">
    <source>
        <dbReference type="EMBL" id="PWJ44688.1"/>
    </source>
</evidence>
<dbReference type="Proteomes" id="UP000245535">
    <property type="component" value="Unassembled WGS sequence"/>
</dbReference>
<protein>
    <submittedName>
        <fullName evidence="3">GAF domain-containing protein</fullName>
    </submittedName>
</protein>
<name>A0A315ZIP1_SEDFL</name>
<dbReference type="RefSeq" id="WP_109616162.1">
    <property type="nucleotide sequence ID" value="NZ_QGDO01000001.1"/>
</dbReference>
<accession>A0A315ZIP1</accession>
<organism evidence="3 4">
    <name type="scientific">Sediminitomix flava</name>
    <dbReference type="NCBI Taxonomy" id="379075"/>
    <lineage>
        <taxon>Bacteria</taxon>
        <taxon>Pseudomonadati</taxon>
        <taxon>Bacteroidota</taxon>
        <taxon>Cytophagia</taxon>
        <taxon>Cytophagales</taxon>
        <taxon>Flammeovirgaceae</taxon>
        <taxon>Sediminitomix</taxon>
    </lineage>
</organism>
<keyword evidence="1" id="KW-0812">Transmembrane</keyword>
<dbReference type="Gene3D" id="3.30.450.40">
    <property type="match status" value="1"/>
</dbReference>
<evidence type="ECO:0000313" key="4">
    <source>
        <dbReference type="Proteomes" id="UP000245535"/>
    </source>
</evidence>
<proteinExistence type="predicted"/>
<comment type="caution">
    <text evidence="3">The sequence shown here is derived from an EMBL/GenBank/DDBJ whole genome shotgun (WGS) entry which is preliminary data.</text>
</comment>
<gene>
    <name evidence="3" type="ORF">BC781_1011059</name>
</gene>
<keyword evidence="4" id="KW-1185">Reference proteome</keyword>
<dbReference type="InterPro" id="IPR003018">
    <property type="entry name" value="GAF"/>
</dbReference>
<dbReference type="InterPro" id="IPR029016">
    <property type="entry name" value="GAF-like_dom_sf"/>
</dbReference>